<sequence>MFIFCKILLNILDLSVKSRARNSVDTFLTSPISTPTTPTIYEHRAKSSNFLKRRSVSSWSKRKEAIPLKINFVLEEEKIPLTPW</sequence>
<keyword evidence="1" id="KW-0732">Signal</keyword>
<evidence type="ECO:0000313" key="3">
    <source>
        <dbReference type="Proteomes" id="UP001162131"/>
    </source>
</evidence>
<comment type="caution">
    <text evidence="2">The sequence shown here is derived from an EMBL/GenBank/DDBJ whole genome shotgun (WGS) entry which is preliminary data.</text>
</comment>
<proteinExistence type="predicted"/>
<name>A0AAU9J294_9CILI</name>
<evidence type="ECO:0000313" key="2">
    <source>
        <dbReference type="EMBL" id="CAG9321308.1"/>
    </source>
</evidence>
<accession>A0AAU9J294</accession>
<protein>
    <submittedName>
        <fullName evidence="2">Uncharacterized protein</fullName>
    </submittedName>
</protein>
<gene>
    <name evidence="2" type="ORF">BSTOLATCC_MIC28593</name>
</gene>
<feature type="chain" id="PRO_5043560783" evidence="1">
    <location>
        <begin position="21"/>
        <end position="84"/>
    </location>
</feature>
<reference evidence="2" key="1">
    <citation type="submission" date="2021-09" db="EMBL/GenBank/DDBJ databases">
        <authorList>
            <consortium name="AG Swart"/>
            <person name="Singh M."/>
            <person name="Singh A."/>
            <person name="Seah K."/>
            <person name="Emmerich C."/>
        </authorList>
    </citation>
    <scope>NUCLEOTIDE SEQUENCE</scope>
    <source>
        <strain evidence="2">ATCC30299</strain>
    </source>
</reference>
<dbReference type="AlphaFoldDB" id="A0AAU9J294"/>
<dbReference type="EMBL" id="CAJZBQ010000028">
    <property type="protein sequence ID" value="CAG9321308.1"/>
    <property type="molecule type" value="Genomic_DNA"/>
</dbReference>
<dbReference type="Proteomes" id="UP001162131">
    <property type="component" value="Unassembled WGS sequence"/>
</dbReference>
<organism evidence="2 3">
    <name type="scientific">Blepharisma stoltei</name>
    <dbReference type="NCBI Taxonomy" id="1481888"/>
    <lineage>
        <taxon>Eukaryota</taxon>
        <taxon>Sar</taxon>
        <taxon>Alveolata</taxon>
        <taxon>Ciliophora</taxon>
        <taxon>Postciliodesmatophora</taxon>
        <taxon>Heterotrichea</taxon>
        <taxon>Heterotrichida</taxon>
        <taxon>Blepharismidae</taxon>
        <taxon>Blepharisma</taxon>
    </lineage>
</organism>
<feature type="signal peptide" evidence="1">
    <location>
        <begin position="1"/>
        <end position="20"/>
    </location>
</feature>
<keyword evidence="3" id="KW-1185">Reference proteome</keyword>
<evidence type="ECO:0000256" key="1">
    <source>
        <dbReference type="SAM" id="SignalP"/>
    </source>
</evidence>